<dbReference type="PANTHER" id="PTHR12126">
    <property type="entry name" value="NADH-UBIQUINONE OXIDOREDUCTASE 39 KDA SUBUNIT-RELATED"/>
    <property type="match status" value="1"/>
</dbReference>
<dbReference type="PANTHER" id="PTHR12126:SF16">
    <property type="entry name" value="MIOREX COMPLEX COMPONENT 2"/>
    <property type="match status" value="1"/>
</dbReference>
<dbReference type="SUPFAM" id="SSF51735">
    <property type="entry name" value="NAD(P)-binding Rossmann-fold domains"/>
    <property type="match status" value="1"/>
</dbReference>
<dbReference type="AlphaFoldDB" id="A0A8H5G4Y9"/>
<protein>
    <submittedName>
        <fullName evidence="1">Uncharacterized protein</fullName>
    </submittedName>
</protein>
<comment type="caution">
    <text evidence="1">The sequence shown here is derived from an EMBL/GenBank/DDBJ whole genome shotgun (WGS) entry which is preliminary data.</text>
</comment>
<dbReference type="InterPro" id="IPR051207">
    <property type="entry name" value="ComplexI_NDUFA9_subunit"/>
</dbReference>
<accession>A0A8H5G4Y9</accession>
<gene>
    <name evidence="1" type="ORF">D9756_001520</name>
</gene>
<evidence type="ECO:0000313" key="2">
    <source>
        <dbReference type="Proteomes" id="UP000559027"/>
    </source>
</evidence>
<dbReference type="Proteomes" id="UP000559027">
    <property type="component" value="Unassembled WGS sequence"/>
</dbReference>
<sequence>MTVDWQKGDALYPQSFAHIFPEVSGVVHTLGTLLEDADGAYKRAIRSGDVPGLLGSFLRNVVAGGGGGNPLEKHQQLGGQMKRGTYEVMNRDSALRACEAFVASTPTSAASNVPRPFVYISAEDIFRPVIPARYIETKREAERGIEEIMKSAPDFRGVYIRPSLVYHAHQRPLTTPAAVLFDLSTTLHAKVPRTLPTPSSVLRSLGSLFPQGVGKDEQIRGTGAESIAVSKGTIEDINSTTSKPTSRSLGDLGAFRAPSSFESMANALEIPPIHVDHVADAIMVALDSRSSVRGAVGVMRMRELIGWSKGGSTASGDVEAKAVDPRAGL</sequence>
<dbReference type="Gene3D" id="3.40.50.720">
    <property type="entry name" value="NAD(P)-binding Rossmann-like Domain"/>
    <property type="match status" value="1"/>
</dbReference>
<evidence type="ECO:0000313" key="1">
    <source>
        <dbReference type="EMBL" id="KAF5358380.1"/>
    </source>
</evidence>
<organism evidence="1 2">
    <name type="scientific">Leucocoprinus leucothites</name>
    <dbReference type="NCBI Taxonomy" id="201217"/>
    <lineage>
        <taxon>Eukaryota</taxon>
        <taxon>Fungi</taxon>
        <taxon>Dikarya</taxon>
        <taxon>Basidiomycota</taxon>
        <taxon>Agaricomycotina</taxon>
        <taxon>Agaricomycetes</taxon>
        <taxon>Agaricomycetidae</taxon>
        <taxon>Agaricales</taxon>
        <taxon>Agaricineae</taxon>
        <taxon>Agaricaceae</taxon>
        <taxon>Leucocoprinus</taxon>
    </lineage>
</organism>
<keyword evidence="2" id="KW-1185">Reference proteome</keyword>
<name>A0A8H5G4Y9_9AGAR</name>
<dbReference type="OrthoDB" id="276721at2759"/>
<reference evidence="1 2" key="1">
    <citation type="journal article" date="2020" name="ISME J.">
        <title>Uncovering the hidden diversity of litter-decomposition mechanisms in mushroom-forming fungi.</title>
        <authorList>
            <person name="Floudas D."/>
            <person name="Bentzer J."/>
            <person name="Ahren D."/>
            <person name="Johansson T."/>
            <person name="Persson P."/>
            <person name="Tunlid A."/>
        </authorList>
    </citation>
    <scope>NUCLEOTIDE SEQUENCE [LARGE SCALE GENOMIC DNA]</scope>
    <source>
        <strain evidence="1 2">CBS 146.42</strain>
    </source>
</reference>
<dbReference type="GO" id="GO:0005739">
    <property type="term" value="C:mitochondrion"/>
    <property type="evidence" value="ECO:0007669"/>
    <property type="project" value="TreeGrafter"/>
</dbReference>
<dbReference type="EMBL" id="JAACJO010000005">
    <property type="protein sequence ID" value="KAF5358380.1"/>
    <property type="molecule type" value="Genomic_DNA"/>
</dbReference>
<proteinExistence type="predicted"/>
<dbReference type="GO" id="GO:0044877">
    <property type="term" value="F:protein-containing complex binding"/>
    <property type="evidence" value="ECO:0007669"/>
    <property type="project" value="TreeGrafter"/>
</dbReference>
<dbReference type="InterPro" id="IPR036291">
    <property type="entry name" value="NAD(P)-bd_dom_sf"/>
</dbReference>